<dbReference type="InterPro" id="IPR027246">
    <property type="entry name" value="Porin_Euk/Tom40"/>
</dbReference>
<dbReference type="Proteomes" id="UP000239757">
    <property type="component" value="Unassembled WGS sequence"/>
</dbReference>
<sequence>MTNSRRMKKKRHKTLAADLLSKGYCHDESLDISTQSCNGVIGTLTARRHGRRPAANIGARYDHNNAAIAVNFFYSNFVASTISATLDFGREYFPSTNINASLRFPEYGSSKLNLKFQQSFRNAALSISVGLNQSPDILLSAAIATSSIACGTESKYKTAAHCFTWYGAGVSIINPSHDASIILAERGDLLRLAYTHHFGRLRKISAFAEVTRRLSNNKSSLAVGVSCIVDNLTTAKTTLNDRGKLRPLLLHKIKPNSSLNISAEFNMKALDKIPSIGLALCNLICNKIMKQETAVTRSVKVKELASSKMAANRSSCKSQSVETMKQMNGQSSSSFYYMDFFGERNCGVIIQC</sequence>
<protein>
    <submittedName>
        <fullName evidence="2">Uncharacterized protein</fullName>
    </submittedName>
</protein>
<proteinExistence type="inferred from homology"/>
<dbReference type="PANTHER" id="PTHR11743:SF59">
    <property type="entry name" value="MITOCHONDRIAL OUTER MEMBRANE PROTEIN PORIN 2-LIKE ISOFORM X1"/>
    <property type="match status" value="1"/>
</dbReference>
<dbReference type="PANTHER" id="PTHR11743">
    <property type="entry name" value="VOLTAGE-DEPENDENT ANION-SELECTIVE CHANNEL"/>
    <property type="match status" value="1"/>
</dbReference>
<dbReference type="InterPro" id="IPR023614">
    <property type="entry name" value="Porin_dom_sf"/>
</dbReference>
<dbReference type="GO" id="GO:0005741">
    <property type="term" value="C:mitochondrial outer membrane"/>
    <property type="evidence" value="ECO:0007669"/>
    <property type="project" value="InterPro"/>
</dbReference>
<organism evidence="2 3">
    <name type="scientific">Gossypium barbadense</name>
    <name type="common">Sea Island cotton</name>
    <name type="synonym">Hibiscus barbadensis</name>
    <dbReference type="NCBI Taxonomy" id="3634"/>
    <lineage>
        <taxon>Eukaryota</taxon>
        <taxon>Viridiplantae</taxon>
        <taxon>Streptophyta</taxon>
        <taxon>Embryophyta</taxon>
        <taxon>Tracheophyta</taxon>
        <taxon>Spermatophyta</taxon>
        <taxon>Magnoliopsida</taxon>
        <taxon>eudicotyledons</taxon>
        <taxon>Gunneridae</taxon>
        <taxon>Pentapetalae</taxon>
        <taxon>rosids</taxon>
        <taxon>malvids</taxon>
        <taxon>Malvales</taxon>
        <taxon>Malvaceae</taxon>
        <taxon>Malvoideae</taxon>
        <taxon>Gossypium</taxon>
    </lineage>
</organism>
<dbReference type="InterPro" id="IPR001925">
    <property type="entry name" value="Porin_Euk"/>
</dbReference>
<name>A0A2P5WWZ7_GOSBA</name>
<reference evidence="2 3" key="1">
    <citation type="submission" date="2015-01" db="EMBL/GenBank/DDBJ databases">
        <title>Genome of allotetraploid Gossypium barbadense reveals genomic plasticity and fiber elongation in cotton evolution.</title>
        <authorList>
            <person name="Chen X."/>
            <person name="Liu X."/>
            <person name="Zhao B."/>
            <person name="Zheng H."/>
            <person name="Hu Y."/>
            <person name="Lu G."/>
            <person name="Yang C."/>
            <person name="Chen J."/>
            <person name="Shan C."/>
            <person name="Zhang L."/>
            <person name="Zhou Y."/>
            <person name="Wang L."/>
            <person name="Guo W."/>
            <person name="Bai Y."/>
            <person name="Ruan J."/>
            <person name="Shangguan X."/>
            <person name="Mao Y."/>
            <person name="Jiang J."/>
            <person name="Zhu Y."/>
            <person name="Lei J."/>
            <person name="Kang H."/>
            <person name="Chen S."/>
            <person name="He X."/>
            <person name="Wang R."/>
            <person name="Wang Y."/>
            <person name="Chen J."/>
            <person name="Wang L."/>
            <person name="Yu S."/>
            <person name="Wang B."/>
            <person name="Wei J."/>
            <person name="Song S."/>
            <person name="Lu X."/>
            <person name="Gao Z."/>
            <person name="Gu W."/>
            <person name="Deng X."/>
            <person name="Ma D."/>
            <person name="Wang S."/>
            <person name="Liang W."/>
            <person name="Fang L."/>
            <person name="Cai C."/>
            <person name="Zhu X."/>
            <person name="Zhou B."/>
            <person name="Zhang Y."/>
            <person name="Chen Z."/>
            <person name="Xu S."/>
            <person name="Zhu R."/>
            <person name="Wang S."/>
            <person name="Zhang T."/>
            <person name="Zhao G."/>
        </authorList>
    </citation>
    <scope>NUCLEOTIDE SEQUENCE [LARGE SCALE GENOMIC DNA]</scope>
    <source>
        <strain evidence="3">cv. Xinhai21</strain>
        <tissue evidence="2">Leaf</tissue>
    </source>
</reference>
<dbReference type="GO" id="GO:0008308">
    <property type="term" value="F:voltage-gated monoatomic anion channel activity"/>
    <property type="evidence" value="ECO:0007669"/>
    <property type="project" value="InterPro"/>
</dbReference>
<dbReference type="OrthoDB" id="7827681at2759"/>
<dbReference type="Gene3D" id="2.40.160.10">
    <property type="entry name" value="Porin"/>
    <property type="match status" value="1"/>
</dbReference>
<accession>A0A2P5WWZ7</accession>
<dbReference type="AlphaFoldDB" id="A0A2P5WWZ7"/>
<evidence type="ECO:0000313" key="2">
    <source>
        <dbReference type="EMBL" id="PPR95607.1"/>
    </source>
</evidence>
<dbReference type="Pfam" id="PF01459">
    <property type="entry name" value="Porin_3"/>
    <property type="match status" value="1"/>
</dbReference>
<dbReference type="EMBL" id="KZ666233">
    <property type="protein sequence ID" value="PPR95607.1"/>
    <property type="molecule type" value="Genomic_DNA"/>
</dbReference>
<evidence type="ECO:0000313" key="3">
    <source>
        <dbReference type="Proteomes" id="UP000239757"/>
    </source>
</evidence>
<comment type="similarity">
    <text evidence="1">Belongs to the eukaryotic mitochondrial porin (TC 1.B.8.1) family.</text>
</comment>
<gene>
    <name evidence="2" type="ORF">GOBAR_AA25060</name>
</gene>
<evidence type="ECO:0000256" key="1">
    <source>
        <dbReference type="ARBA" id="ARBA00009624"/>
    </source>
</evidence>